<proteinExistence type="predicted"/>
<evidence type="ECO:0008006" key="3">
    <source>
        <dbReference type="Google" id="ProtNLM"/>
    </source>
</evidence>
<dbReference type="HOGENOM" id="CLU_3099642_0_0_9"/>
<comment type="caution">
    <text evidence="1">The sequence shown here is derived from an EMBL/GenBank/DDBJ whole genome shotgun (WGS) entry which is preliminary data.</text>
</comment>
<protein>
    <recommendedName>
        <fullName evidence="3">Phosphoglycerate mutase family protein</fullName>
    </recommendedName>
</protein>
<organism evidence="1 2">
    <name type="scientific">Hungatella hathewayi DSM 13479</name>
    <dbReference type="NCBI Taxonomy" id="566550"/>
    <lineage>
        <taxon>Bacteria</taxon>
        <taxon>Bacillati</taxon>
        <taxon>Bacillota</taxon>
        <taxon>Clostridia</taxon>
        <taxon>Lachnospirales</taxon>
        <taxon>Lachnospiraceae</taxon>
        <taxon>Hungatella</taxon>
    </lineage>
</organism>
<dbReference type="EMBL" id="ACIO01000869">
    <property type="protein sequence ID" value="EFC94968.1"/>
    <property type="molecule type" value="Genomic_DNA"/>
</dbReference>
<dbReference type="Proteomes" id="UP000004968">
    <property type="component" value="Unassembled WGS sequence"/>
</dbReference>
<reference evidence="1 2" key="1">
    <citation type="submission" date="2010-01" db="EMBL/GenBank/DDBJ databases">
        <authorList>
            <person name="Weinstock G."/>
            <person name="Sodergren E."/>
            <person name="Clifton S."/>
            <person name="Fulton L."/>
            <person name="Fulton B."/>
            <person name="Courtney L."/>
            <person name="Fronick C."/>
            <person name="Harrison M."/>
            <person name="Strong C."/>
            <person name="Farmer C."/>
            <person name="Delahaunty K."/>
            <person name="Markovic C."/>
            <person name="Hall O."/>
            <person name="Minx P."/>
            <person name="Tomlinson C."/>
            <person name="Mitreva M."/>
            <person name="Nelson J."/>
            <person name="Hou S."/>
            <person name="Wollam A."/>
            <person name="Pepin K.H."/>
            <person name="Johnson M."/>
            <person name="Bhonagiri V."/>
            <person name="Nash W.E."/>
            <person name="Warren W."/>
            <person name="Chinwalla A."/>
            <person name="Mardis E.R."/>
            <person name="Wilson R.K."/>
        </authorList>
    </citation>
    <scope>NUCLEOTIDE SEQUENCE [LARGE SCALE GENOMIC DNA]</scope>
    <source>
        <strain evidence="1 2">DSM 13479</strain>
    </source>
</reference>
<gene>
    <name evidence="1" type="ORF">CLOSTHATH_06847</name>
</gene>
<dbReference type="AlphaFoldDB" id="D3AT88"/>
<sequence length="51" mass="5591">MEGIGNSALEKGDNVLIVSHAFAVKTMIYLFDNSHLSEVEKIRNASITTII</sequence>
<name>D3AT88_9FIRM</name>
<evidence type="ECO:0000313" key="1">
    <source>
        <dbReference type="EMBL" id="EFC94968.1"/>
    </source>
</evidence>
<accession>D3AT88</accession>
<evidence type="ECO:0000313" key="2">
    <source>
        <dbReference type="Proteomes" id="UP000004968"/>
    </source>
</evidence>